<accession>A0AAU8LTJ9</accession>
<name>A0AAU8LTJ9_9BACT</name>
<dbReference type="Pfam" id="PF03781">
    <property type="entry name" value="FGE-sulfatase"/>
    <property type="match status" value="1"/>
</dbReference>
<dbReference type="EMBL" id="CP159373">
    <property type="protein sequence ID" value="XCN72338.1"/>
    <property type="molecule type" value="Genomic_DNA"/>
</dbReference>
<dbReference type="Gene3D" id="3.90.1580.10">
    <property type="entry name" value="paralog of FGE (formylglycine-generating enzyme)"/>
    <property type="match status" value="1"/>
</dbReference>
<dbReference type="KEGG" id="eaj:Q3M24_18850"/>
<evidence type="ECO:0000313" key="2">
    <source>
        <dbReference type="EMBL" id="XCN72338.1"/>
    </source>
</evidence>
<dbReference type="SUPFAM" id="SSF56436">
    <property type="entry name" value="C-type lectin-like"/>
    <property type="match status" value="1"/>
</dbReference>
<reference evidence="2" key="2">
    <citation type="submission" date="2024-06" db="EMBL/GenBank/DDBJ databases">
        <authorList>
            <person name="Plum-Jensen L.E."/>
            <person name="Schramm A."/>
            <person name="Marshall I.P.G."/>
        </authorList>
    </citation>
    <scope>NUCLEOTIDE SEQUENCE</scope>
    <source>
        <strain evidence="2">Rat1</strain>
    </source>
</reference>
<evidence type="ECO:0000259" key="1">
    <source>
        <dbReference type="Pfam" id="PF03781"/>
    </source>
</evidence>
<dbReference type="PANTHER" id="PTHR23150">
    <property type="entry name" value="SULFATASE MODIFYING FACTOR 1, 2"/>
    <property type="match status" value="1"/>
</dbReference>
<organism evidence="2">
    <name type="scientific">Candidatus Electrothrix aestuarii</name>
    <dbReference type="NCBI Taxonomy" id="3062594"/>
    <lineage>
        <taxon>Bacteria</taxon>
        <taxon>Pseudomonadati</taxon>
        <taxon>Thermodesulfobacteriota</taxon>
        <taxon>Desulfobulbia</taxon>
        <taxon>Desulfobulbales</taxon>
        <taxon>Desulfobulbaceae</taxon>
        <taxon>Candidatus Electrothrix</taxon>
    </lineage>
</organism>
<dbReference type="InterPro" id="IPR005532">
    <property type="entry name" value="SUMF_dom"/>
</dbReference>
<dbReference type="InterPro" id="IPR042095">
    <property type="entry name" value="SUMF_sf"/>
</dbReference>
<dbReference type="InterPro" id="IPR051043">
    <property type="entry name" value="Sulfatase_Mod_Factor_Kinase"/>
</dbReference>
<gene>
    <name evidence="2" type="ORF">Q3M24_18850</name>
</gene>
<dbReference type="GO" id="GO:0120147">
    <property type="term" value="F:formylglycine-generating oxidase activity"/>
    <property type="evidence" value="ECO:0007669"/>
    <property type="project" value="TreeGrafter"/>
</dbReference>
<proteinExistence type="predicted"/>
<dbReference type="InterPro" id="IPR016187">
    <property type="entry name" value="CTDL_fold"/>
</dbReference>
<sequence>MKISPEKRGLGYRNHLSPPQFPAPWAMDWGEDKYGLWMSFALHQVCQTLRWIKPGDFLMGAAKNEKGKRPWLGKESQHQVTLSKGFWLADTTITQELWYTVMGTAPSGFTGEQHPVERISWQDARTFLRRLNKLISGLAARLPTEAEWEYACRAGTNTPFSFGKDISSEQANFNGKYPYRPTPLGEYRKRTVAVKTLPCNTWGLYAMHGNVWEWCQDYWQEDLGKQDCLNPQGPKRGKYRLVRGGSWASDACFIRSACRDRFPPHYCLGSVGVRLAISAT</sequence>
<dbReference type="AlphaFoldDB" id="A0AAU8LTJ9"/>
<reference evidence="2" key="1">
    <citation type="journal article" date="2024" name="Syst. Appl. Microbiol.">
        <title>First single-strain enrichments of Electrothrix cable bacteria, description of E. aestuarii sp. nov. and E. rattekaaiensis sp. nov., and proposal of a cable bacteria taxonomy following the rules of the SeqCode.</title>
        <authorList>
            <person name="Plum-Jensen L.E."/>
            <person name="Schramm A."/>
            <person name="Marshall I.P.G."/>
        </authorList>
    </citation>
    <scope>NUCLEOTIDE SEQUENCE</scope>
    <source>
        <strain evidence="2">Rat1</strain>
    </source>
</reference>
<protein>
    <submittedName>
        <fullName evidence="2">Formylglycine-generating enzyme family protein</fullName>
    </submittedName>
</protein>
<dbReference type="PANTHER" id="PTHR23150:SF19">
    <property type="entry name" value="FORMYLGLYCINE-GENERATING ENZYME"/>
    <property type="match status" value="1"/>
</dbReference>
<feature type="domain" description="Sulfatase-modifying factor enzyme-like" evidence="1">
    <location>
        <begin position="51"/>
        <end position="276"/>
    </location>
</feature>